<dbReference type="AlphaFoldDB" id="A0A0E4BWM7"/>
<dbReference type="EMBL" id="AP014685">
    <property type="protein sequence ID" value="BAR61979.1"/>
    <property type="molecule type" value="Genomic_DNA"/>
</dbReference>
<gene>
    <name evidence="1" type="ORF">NK6_8835</name>
</gene>
<sequence>MENKIIFHANIDDDPTDFTRLQDFAEASLDHVVLDGISDLTKYTGFGVTKSAVTQISVAPGRLYSAGKVYSSGSTAWSKDFITQLPVAGKKIACIVSWGSESDTDVRPRQFLINAETRQAEPQAVPLVHARVANLNVVIGNEAPDPVAPLVDVGYTVIAQVVLTPTGVDTIKMIEDNKLPSVQRHEERIIDLETFEETAGLQIKTLSTDIAALKQAANRGEVDQATMGRTLTRLAVLESKNGVLYTAIDSSANFFLDHSKSKLDDPLSHAKVEEGIRMPAAAEGVSALSIFNPLDPNATIKNGLMLPSYTREAWLQSGSISGEVQVAAYSVSSFDMVQKTIARQRIRYGNEFIVCTNSLWWQTGQFDGVSRFFRAGEIYEVLNPGEAWGHSWMRVRQIWIDTYDEAYWDKITTTTTVTGTQIAETWLQGQNMWLDAVGVCFTRLAASGSAHIAIVEVSDYGLPNLKQCIAQTTLLRENMKLNAETVVPLQPTYLSAGKRYALVITTAADHWVAVVPGQQFTQGTFFYVLDGAYAQGDAFKDLWMRLYRCKFNTARAVITLNPLQLPGGILAIDLIAGTIIPDGTSLTYEIQVGSQWFNLIDVDKYMLGQGGTIPPLLPLRAVYMGSVDCMPGLNLIDSSVHVSRPDVYAQHVTTTRTLPAPSTQIRVIERYEGFDPIYHTASCKLLTGAPGFGTQVSPSSVSTFIDPNDGAYERTYVFNLGAAVTQYRVLTRTDTSTNQRVFHVGWQKDYAL</sequence>
<name>A0A0E4BWM7_9BRAD</name>
<organism evidence="1 2">
    <name type="scientific">Bradyrhizobium diazoefficiens</name>
    <dbReference type="NCBI Taxonomy" id="1355477"/>
    <lineage>
        <taxon>Bacteria</taxon>
        <taxon>Pseudomonadati</taxon>
        <taxon>Pseudomonadota</taxon>
        <taxon>Alphaproteobacteria</taxon>
        <taxon>Hyphomicrobiales</taxon>
        <taxon>Nitrobacteraceae</taxon>
        <taxon>Bradyrhizobium</taxon>
    </lineage>
</organism>
<dbReference type="Proteomes" id="UP000063308">
    <property type="component" value="Chromosome"/>
</dbReference>
<evidence type="ECO:0000313" key="2">
    <source>
        <dbReference type="Proteomes" id="UP000063308"/>
    </source>
</evidence>
<reference evidence="1 2" key="1">
    <citation type="submission" date="2014-11" db="EMBL/GenBank/DDBJ databases">
        <title>Symbiosis island explosion on the genome of extra-slow-growing strains of soybean bradyrhizobia with massive insertion sequences.</title>
        <authorList>
            <person name="Iida T."/>
            <person name="Minamisawa K."/>
        </authorList>
    </citation>
    <scope>NUCLEOTIDE SEQUENCE [LARGE SCALE GENOMIC DNA]</scope>
    <source>
        <strain evidence="1 2">NK6</strain>
    </source>
</reference>
<evidence type="ECO:0000313" key="1">
    <source>
        <dbReference type="EMBL" id="BAR61979.1"/>
    </source>
</evidence>
<accession>A0A0E4BWM7</accession>
<protein>
    <submittedName>
        <fullName evidence="1">Uncharacterized protein</fullName>
    </submittedName>
</protein>
<proteinExistence type="predicted"/>